<dbReference type="Proteomes" id="UP000269208">
    <property type="component" value="Chromosome"/>
</dbReference>
<evidence type="ECO:0000313" key="13">
    <source>
        <dbReference type="EMBL" id="VEB61994.1"/>
    </source>
</evidence>
<dbReference type="GO" id="GO:0016682">
    <property type="term" value="F:oxidoreductase activity, acting on diphenols and related substances as donors, oxygen as acceptor"/>
    <property type="evidence" value="ECO:0007669"/>
    <property type="project" value="TreeGrafter"/>
</dbReference>
<gene>
    <name evidence="13" type="primary">cydA_1</name>
    <name evidence="13" type="ORF">NCTC6754_07376</name>
</gene>
<keyword evidence="7" id="KW-0812">Transmembrane</keyword>
<accession>A0A447U742</accession>
<dbReference type="GO" id="GO:0046872">
    <property type="term" value="F:metal ion binding"/>
    <property type="evidence" value="ECO:0007669"/>
    <property type="project" value="UniProtKB-KW"/>
</dbReference>
<dbReference type="Pfam" id="PF01654">
    <property type="entry name" value="Cyt_bd_oxida_I"/>
    <property type="match status" value="1"/>
</dbReference>
<evidence type="ECO:0000256" key="3">
    <source>
        <dbReference type="ARBA" id="ARBA00022448"/>
    </source>
</evidence>
<keyword evidence="10" id="KW-1133">Transmembrane helix</keyword>
<keyword evidence="5" id="KW-0997">Cell inner membrane</keyword>
<evidence type="ECO:0000256" key="12">
    <source>
        <dbReference type="ARBA" id="ARBA00023136"/>
    </source>
</evidence>
<keyword evidence="12" id="KW-0472">Membrane</keyword>
<dbReference type="GO" id="GO:0070069">
    <property type="term" value="C:cytochrome complex"/>
    <property type="evidence" value="ECO:0007669"/>
    <property type="project" value="InterPro"/>
</dbReference>
<organism evidence="13 14">
    <name type="scientific">Salmonella enterica I</name>
    <dbReference type="NCBI Taxonomy" id="59201"/>
    <lineage>
        <taxon>Bacteria</taxon>
        <taxon>Pseudomonadati</taxon>
        <taxon>Pseudomonadota</taxon>
        <taxon>Gammaproteobacteria</taxon>
        <taxon>Enterobacterales</taxon>
        <taxon>Enterobacteriaceae</taxon>
        <taxon>Salmonella</taxon>
    </lineage>
</organism>
<keyword evidence="4" id="KW-1003">Cell membrane</keyword>
<dbReference type="GO" id="GO:0019646">
    <property type="term" value="P:aerobic electron transport chain"/>
    <property type="evidence" value="ECO:0007669"/>
    <property type="project" value="InterPro"/>
</dbReference>
<evidence type="ECO:0000256" key="5">
    <source>
        <dbReference type="ARBA" id="ARBA00022519"/>
    </source>
</evidence>
<reference evidence="13 14" key="1">
    <citation type="submission" date="2018-12" db="EMBL/GenBank/DDBJ databases">
        <authorList>
            <consortium name="Pathogen Informatics"/>
        </authorList>
    </citation>
    <scope>NUCLEOTIDE SEQUENCE [LARGE SCALE GENOMIC DNA]</scope>
    <source>
        <strain evidence="13 14">NCTC6754</strain>
    </source>
</reference>
<name>A0A447U742_SALET</name>
<keyword evidence="8" id="KW-0479">Metal-binding</keyword>
<dbReference type="PANTHER" id="PTHR30365:SF0">
    <property type="entry name" value="CYTOCHROME BD-I UBIQUINOL OXIDASE SUBUNIT 1"/>
    <property type="match status" value="1"/>
</dbReference>
<dbReference type="EMBL" id="LR134190">
    <property type="protein sequence ID" value="VEB61994.1"/>
    <property type="molecule type" value="Genomic_DNA"/>
</dbReference>
<sequence length="84" mass="9211">MACGFLLLAIIALSFWSVIRNRIGEKKWLLRAALYGIPLPWIAVEAGWFVAEYGPSAVGDRRSVADSRGELIAEPWAICCSPCS</sequence>
<dbReference type="PANTHER" id="PTHR30365">
    <property type="entry name" value="CYTOCHROME D UBIQUINOL OXIDASE"/>
    <property type="match status" value="1"/>
</dbReference>
<dbReference type="AlphaFoldDB" id="A0A447U742"/>
<evidence type="ECO:0000256" key="2">
    <source>
        <dbReference type="ARBA" id="ARBA00009819"/>
    </source>
</evidence>
<keyword evidence="13" id="KW-0560">Oxidoreductase</keyword>
<evidence type="ECO:0000256" key="10">
    <source>
        <dbReference type="ARBA" id="ARBA00022989"/>
    </source>
</evidence>
<dbReference type="GO" id="GO:0005886">
    <property type="term" value="C:plasma membrane"/>
    <property type="evidence" value="ECO:0007669"/>
    <property type="project" value="UniProtKB-SubCell"/>
</dbReference>
<keyword evidence="6" id="KW-0349">Heme</keyword>
<dbReference type="GO" id="GO:0020037">
    <property type="term" value="F:heme binding"/>
    <property type="evidence" value="ECO:0007669"/>
    <property type="project" value="TreeGrafter"/>
</dbReference>
<dbReference type="InterPro" id="IPR002585">
    <property type="entry name" value="Cyt-d_ubiquinol_oxidase_su_1"/>
</dbReference>
<evidence type="ECO:0000256" key="11">
    <source>
        <dbReference type="ARBA" id="ARBA00023004"/>
    </source>
</evidence>
<keyword evidence="11" id="KW-0408">Iron</keyword>
<comment type="similarity">
    <text evidence="2">Belongs to the cytochrome ubiquinol oxidase subunit 1 family.</text>
</comment>
<evidence type="ECO:0000256" key="9">
    <source>
        <dbReference type="ARBA" id="ARBA00022982"/>
    </source>
</evidence>
<dbReference type="EC" id="1.10.3.-" evidence="13"/>
<evidence type="ECO:0000256" key="6">
    <source>
        <dbReference type="ARBA" id="ARBA00022617"/>
    </source>
</evidence>
<dbReference type="GO" id="GO:0009055">
    <property type="term" value="F:electron transfer activity"/>
    <property type="evidence" value="ECO:0007669"/>
    <property type="project" value="InterPro"/>
</dbReference>
<evidence type="ECO:0000256" key="8">
    <source>
        <dbReference type="ARBA" id="ARBA00022723"/>
    </source>
</evidence>
<comment type="subcellular location">
    <subcellularLocation>
        <location evidence="1">Cell inner membrane</location>
        <topology evidence="1">Multi-pass membrane protein</topology>
    </subcellularLocation>
</comment>
<keyword evidence="9" id="KW-0249">Electron transport</keyword>
<evidence type="ECO:0000256" key="1">
    <source>
        <dbReference type="ARBA" id="ARBA00004429"/>
    </source>
</evidence>
<evidence type="ECO:0000313" key="14">
    <source>
        <dbReference type="Proteomes" id="UP000269208"/>
    </source>
</evidence>
<keyword evidence="3" id="KW-0813">Transport</keyword>
<proteinExistence type="inferred from homology"/>
<protein>
    <submittedName>
        <fullName evidence="13">Cytochrome d ubiquinol oxidase subunit 1</fullName>
        <ecNumber evidence="13">1.10.3.-</ecNumber>
    </submittedName>
</protein>
<evidence type="ECO:0000256" key="4">
    <source>
        <dbReference type="ARBA" id="ARBA00022475"/>
    </source>
</evidence>
<evidence type="ECO:0000256" key="7">
    <source>
        <dbReference type="ARBA" id="ARBA00022692"/>
    </source>
</evidence>